<evidence type="ECO:0000256" key="2">
    <source>
        <dbReference type="ARBA" id="ARBA00022741"/>
    </source>
</evidence>
<dbReference type="CDD" id="cd19481">
    <property type="entry name" value="RecA-like_protease"/>
    <property type="match status" value="1"/>
</dbReference>
<dbReference type="EMBL" id="BMQN01000003">
    <property type="protein sequence ID" value="GGR92806.1"/>
    <property type="molecule type" value="Genomic_DNA"/>
</dbReference>
<evidence type="ECO:0000256" key="1">
    <source>
        <dbReference type="ARBA" id="ARBA00006914"/>
    </source>
</evidence>
<dbReference type="Proteomes" id="UP000644548">
    <property type="component" value="Unassembled WGS sequence"/>
</dbReference>
<dbReference type="SUPFAM" id="SSF52540">
    <property type="entry name" value="P-loop containing nucleoside triphosphate hydrolases"/>
    <property type="match status" value="1"/>
</dbReference>
<organism evidence="5 6">
    <name type="scientific">Deinococcus sedimenti</name>
    <dbReference type="NCBI Taxonomy" id="1867090"/>
    <lineage>
        <taxon>Bacteria</taxon>
        <taxon>Thermotogati</taxon>
        <taxon>Deinococcota</taxon>
        <taxon>Deinococci</taxon>
        <taxon>Deinococcales</taxon>
        <taxon>Deinococcaceae</taxon>
        <taxon>Deinococcus</taxon>
    </lineage>
</organism>
<dbReference type="PANTHER" id="PTHR23073">
    <property type="entry name" value="26S PROTEASOME REGULATORY SUBUNIT"/>
    <property type="match status" value="1"/>
</dbReference>
<keyword evidence="6" id="KW-1185">Reference proteome</keyword>
<evidence type="ECO:0000313" key="6">
    <source>
        <dbReference type="Proteomes" id="UP000644548"/>
    </source>
</evidence>
<gene>
    <name evidence="5" type="ORF">GCM10008960_19770</name>
</gene>
<evidence type="ECO:0000313" key="5">
    <source>
        <dbReference type="EMBL" id="GGR92806.1"/>
    </source>
</evidence>
<dbReference type="InterPro" id="IPR003593">
    <property type="entry name" value="AAA+_ATPase"/>
</dbReference>
<evidence type="ECO:0000256" key="3">
    <source>
        <dbReference type="ARBA" id="ARBA00022840"/>
    </source>
</evidence>
<dbReference type="RefSeq" id="WP_229783824.1">
    <property type="nucleotide sequence ID" value="NZ_BMQN01000003.1"/>
</dbReference>
<dbReference type="InterPro" id="IPR003959">
    <property type="entry name" value="ATPase_AAA_core"/>
</dbReference>
<dbReference type="InterPro" id="IPR050221">
    <property type="entry name" value="26S_Proteasome_ATPase"/>
</dbReference>
<dbReference type="Gene3D" id="3.40.50.300">
    <property type="entry name" value="P-loop containing nucleotide triphosphate hydrolases"/>
    <property type="match status" value="1"/>
</dbReference>
<feature type="domain" description="AAA+ ATPase" evidence="4">
    <location>
        <begin position="436"/>
        <end position="568"/>
    </location>
</feature>
<keyword evidence="3" id="KW-0067">ATP-binding</keyword>
<accession>A0ABQ2S3J9</accession>
<dbReference type="Pfam" id="PF00004">
    <property type="entry name" value="AAA"/>
    <property type="match status" value="1"/>
</dbReference>
<name>A0ABQ2S3J9_9DEIO</name>
<dbReference type="SMART" id="SM00382">
    <property type="entry name" value="AAA"/>
    <property type="match status" value="1"/>
</dbReference>
<protein>
    <submittedName>
        <fullName evidence="5">ATPase</fullName>
    </submittedName>
</protein>
<dbReference type="InterPro" id="IPR027417">
    <property type="entry name" value="P-loop_NTPase"/>
</dbReference>
<proteinExistence type="inferred from homology"/>
<reference evidence="6" key="1">
    <citation type="journal article" date="2019" name="Int. J. Syst. Evol. Microbiol.">
        <title>The Global Catalogue of Microorganisms (GCM) 10K type strain sequencing project: providing services to taxonomists for standard genome sequencing and annotation.</title>
        <authorList>
            <consortium name="The Broad Institute Genomics Platform"/>
            <consortium name="The Broad Institute Genome Sequencing Center for Infectious Disease"/>
            <person name="Wu L."/>
            <person name="Ma J."/>
        </authorList>
    </citation>
    <scope>NUCLEOTIDE SEQUENCE [LARGE SCALE GENOMIC DNA]</scope>
    <source>
        <strain evidence="6">JCM 31405</strain>
    </source>
</reference>
<comment type="similarity">
    <text evidence="1">Belongs to the AAA ATPase family.</text>
</comment>
<comment type="caution">
    <text evidence="5">The sequence shown here is derived from an EMBL/GenBank/DDBJ whole genome shotgun (WGS) entry which is preliminary data.</text>
</comment>
<keyword evidence="2" id="KW-0547">Nucleotide-binding</keyword>
<evidence type="ECO:0000259" key="4">
    <source>
        <dbReference type="SMART" id="SM00382"/>
    </source>
</evidence>
<sequence length="644" mass="69383">MPDVVSRTDPAALHALCDALSAQVLDVALNEQAEPDVRYVVALPDLTGTRLADVQARLDLTEFEVGVLALALSTELFPERMLAACAAALQMDSLYAAFLTPSLARRWLLGDDWAQGEAFSAERPLLACGLIEFGVSVNASVLEALTPLRLSGAVLADLRGVAGVPLDLRGVLRELPSGGLLSDSQEAQRETLARHLKKGERAALLFGTNAAGMQAVAAQLLGDGAHLLDLPVLASRPAEEQEGVLRALRRDTRLRGTRLAVDAATPLPDAQPPEGLVDRVLDVAAGAVVILAADPLPLDSPRAVLSAEVGAPTPAEQRERWAHALGVGVDQPLLRQLGDQFHLNLDRIDVLARDARAGLPGNASHAARLDRAWDAARGANRRLMGSLAQRIDTRATWADLVLPDAERLALEQIAAHVRHRSVVFEDLGLARPGRGRSITALFSGPSGTGKTLSAEVLARDLNLDLYRVDLSSTVSKYIGETEKNLKKIFDAADQGGCVLLFDEADSVFGKRGEVRDSNDRYANTQVNYLLQRLETFNGLALLTTNLESSMDVAFMRRLQFVINFRAPQAPERERLWRGAFPPALDTTDVDFARLAQADVAGGNIRSVALNAVFISVSRGQPLTQTLVEEALHLEYRKLGRLVLG</sequence>